<reference evidence="3" key="1">
    <citation type="journal article" date="2017" name="Genome Biol.">
        <title>Comparative genomics reveals high biological diversity and specific adaptations in the industrially and medically important fungal genus Aspergillus.</title>
        <authorList>
            <person name="de Vries R.P."/>
            <person name="Riley R."/>
            <person name="Wiebenga A."/>
            <person name="Aguilar-Osorio G."/>
            <person name="Amillis S."/>
            <person name="Uchima C.A."/>
            <person name="Anderluh G."/>
            <person name="Asadollahi M."/>
            <person name="Askin M."/>
            <person name="Barry K."/>
            <person name="Battaglia E."/>
            <person name="Bayram O."/>
            <person name="Benocci T."/>
            <person name="Braus-Stromeyer S.A."/>
            <person name="Caldana C."/>
            <person name="Canovas D."/>
            <person name="Cerqueira G.C."/>
            <person name="Chen F."/>
            <person name="Chen W."/>
            <person name="Choi C."/>
            <person name="Clum A."/>
            <person name="Dos Santos R.A."/>
            <person name="Damasio A.R."/>
            <person name="Diallinas G."/>
            <person name="Emri T."/>
            <person name="Fekete E."/>
            <person name="Flipphi M."/>
            <person name="Freyberg S."/>
            <person name="Gallo A."/>
            <person name="Gournas C."/>
            <person name="Habgood R."/>
            <person name="Hainaut M."/>
            <person name="Harispe M.L."/>
            <person name="Henrissat B."/>
            <person name="Hilden K.S."/>
            <person name="Hope R."/>
            <person name="Hossain A."/>
            <person name="Karabika E."/>
            <person name="Karaffa L."/>
            <person name="Karanyi Z."/>
            <person name="Krasevec N."/>
            <person name="Kuo A."/>
            <person name="Kusch H."/>
            <person name="LaButti K."/>
            <person name="Lagendijk E.L."/>
            <person name="Lapidus A."/>
            <person name="Levasseur A."/>
            <person name="Lindquist E."/>
            <person name="Lipzen A."/>
            <person name="Logrieco A.F."/>
            <person name="MacCabe A."/>
            <person name="Maekelae M.R."/>
            <person name="Malavazi I."/>
            <person name="Melin P."/>
            <person name="Meyer V."/>
            <person name="Mielnichuk N."/>
            <person name="Miskei M."/>
            <person name="Molnar A.P."/>
            <person name="Mule G."/>
            <person name="Ngan C.Y."/>
            <person name="Orejas M."/>
            <person name="Orosz E."/>
            <person name="Ouedraogo J.P."/>
            <person name="Overkamp K.M."/>
            <person name="Park H.-S."/>
            <person name="Perrone G."/>
            <person name="Piumi F."/>
            <person name="Punt P.J."/>
            <person name="Ram A.F."/>
            <person name="Ramon A."/>
            <person name="Rauscher S."/>
            <person name="Record E."/>
            <person name="Riano-Pachon D.M."/>
            <person name="Robert V."/>
            <person name="Roehrig J."/>
            <person name="Ruller R."/>
            <person name="Salamov A."/>
            <person name="Salih N.S."/>
            <person name="Samson R.A."/>
            <person name="Sandor E."/>
            <person name="Sanguinetti M."/>
            <person name="Schuetze T."/>
            <person name="Sepcic K."/>
            <person name="Shelest E."/>
            <person name="Sherlock G."/>
            <person name="Sophianopoulou V."/>
            <person name="Squina F.M."/>
            <person name="Sun H."/>
            <person name="Susca A."/>
            <person name="Todd R.B."/>
            <person name="Tsang A."/>
            <person name="Unkles S.E."/>
            <person name="van de Wiele N."/>
            <person name="van Rossen-Uffink D."/>
            <person name="Oliveira J.V."/>
            <person name="Vesth T.C."/>
            <person name="Visser J."/>
            <person name="Yu J.-H."/>
            <person name="Zhou M."/>
            <person name="Andersen M.R."/>
            <person name="Archer D.B."/>
            <person name="Baker S.E."/>
            <person name="Benoit I."/>
            <person name="Brakhage A.A."/>
            <person name="Braus G.H."/>
            <person name="Fischer R."/>
            <person name="Frisvad J.C."/>
            <person name="Goldman G.H."/>
            <person name="Houbraken J."/>
            <person name="Oakley B."/>
            <person name="Pocsi I."/>
            <person name="Scazzocchio C."/>
            <person name="Seiboth B."/>
            <person name="vanKuyk P.A."/>
            <person name="Wortman J."/>
            <person name="Dyer P.S."/>
            <person name="Grigoriev I.V."/>
        </authorList>
    </citation>
    <scope>NUCLEOTIDE SEQUENCE [LARGE SCALE GENOMIC DNA]</scope>
    <source>
        <strain evidence="3">CBS 106.47</strain>
    </source>
</reference>
<feature type="transmembrane region" description="Helical" evidence="1">
    <location>
        <begin position="12"/>
        <end position="41"/>
    </location>
</feature>
<evidence type="ECO:0000313" key="2">
    <source>
        <dbReference type="EMBL" id="OJZ88749.1"/>
    </source>
</evidence>
<dbReference type="EMBL" id="KV878239">
    <property type="protein sequence ID" value="OJZ88749.1"/>
    <property type="molecule type" value="Genomic_DNA"/>
</dbReference>
<gene>
    <name evidence="2" type="ORF">ASPFODRAFT_553046</name>
</gene>
<accession>A0A1M3TPK7</accession>
<dbReference type="Proteomes" id="UP000184063">
    <property type="component" value="Unassembled WGS sequence"/>
</dbReference>
<evidence type="ECO:0000313" key="3">
    <source>
        <dbReference type="Proteomes" id="UP000184063"/>
    </source>
</evidence>
<keyword evidence="1" id="KW-1133">Transmembrane helix</keyword>
<dbReference type="AlphaFoldDB" id="A0A1M3TPK7"/>
<sequence length="70" mass="7976">MVRMRWIVGARTFFSLLGFGFVSFPSFFVFVGGGSISLYFISYYGNRKKNVLVILYGFDCLKTKRNGEGI</sequence>
<evidence type="ECO:0008006" key="4">
    <source>
        <dbReference type="Google" id="ProtNLM"/>
    </source>
</evidence>
<proteinExistence type="predicted"/>
<name>A0A1M3TPK7_ASPLC</name>
<keyword evidence="1" id="KW-0472">Membrane</keyword>
<dbReference type="VEuPathDB" id="FungiDB:ASPFODRAFT_553046"/>
<protein>
    <recommendedName>
        <fullName evidence="4">Transmembrane protein</fullName>
    </recommendedName>
</protein>
<evidence type="ECO:0000256" key="1">
    <source>
        <dbReference type="SAM" id="Phobius"/>
    </source>
</evidence>
<organism evidence="2 3">
    <name type="scientific">Aspergillus luchuensis (strain CBS 106.47)</name>
    <dbReference type="NCBI Taxonomy" id="1137211"/>
    <lineage>
        <taxon>Eukaryota</taxon>
        <taxon>Fungi</taxon>
        <taxon>Dikarya</taxon>
        <taxon>Ascomycota</taxon>
        <taxon>Pezizomycotina</taxon>
        <taxon>Eurotiomycetes</taxon>
        <taxon>Eurotiomycetidae</taxon>
        <taxon>Eurotiales</taxon>
        <taxon>Aspergillaceae</taxon>
        <taxon>Aspergillus</taxon>
        <taxon>Aspergillus subgen. Circumdati</taxon>
    </lineage>
</organism>
<keyword evidence="1" id="KW-0812">Transmembrane</keyword>